<feature type="region of interest" description="Disordered" evidence="1">
    <location>
        <begin position="1"/>
        <end position="37"/>
    </location>
</feature>
<accession>A6JH58</accession>
<protein>
    <submittedName>
        <fullName evidence="2">RCG57800</fullName>
    </submittedName>
</protein>
<reference evidence="3" key="1">
    <citation type="submission" date="2005-09" db="EMBL/GenBank/DDBJ databases">
        <authorList>
            <person name="Mural R.J."/>
            <person name="Li P.W."/>
            <person name="Adams M.D."/>
            <person name="Amanatides P.G."/>
            <person name="Baden-Tillson H."/>
            <person name="Barnstead M."/>
            <person name="Chin S.H."/>
            <person name="Dew I."/>
            <person name="Evans C.A."/>
            <person name="Ferriera S."/>
            <person name="Flanigan M."/>
            <person name="Fosler C."/>
            <person name="Glodek A."/>
            <person name="Gu Z."/>
            <person name="Holt R.A."/>
            <person name="Jennings D."/>
            <person name="Kraft C.L."/>
            <person name="Lu F."/>
            <person name="Nguyen T."/>
            <person name="Nusskern D.R."/>
            <person name="Pfannkoch C.M."/>
            <person name="Sitter C."/>
            <person name="Sutton G.G."/>
            <person name="Venter J.C."/>
            <person name="Wang Z."/>
            <person name="Woodage T."/>
            <person name="Zheng X.H."/>
            <person name="Zhong F."/>
        </authorList>
    </citation>
    <scope>NUCLEOTIDE SEQUENCE [LARGE SCALE GENOMIC DNA]</scope>
    <source>
        <strain>BN</strain>
        <strain evidence="3">Sprague-Dawley</strain>
    </source>
</reference>
<sequence length="37" mass="3853">MEASLCAPGLPGLGWRGSRGRTREDNVLGGIQTPQAT</sequence>
<organism evidence="2 3">
    <name type="scientific">Rattus norvegicus</name>
    <name type="common">Rat</name>
    <dbReference type="NCBI Taxonomy" id="10116"/>
    <lineage>
        <taxon>Eukaryota</taxon>
        <taxon>Metazoa</taxon>
        <taxon>Chordata</taxon>
        <taxon>Craniata</taxon>
        <taxon>Vertebrata</taxon>
        <taxon>Euteleostomi</taxon>
        <taxon>Mammalia</taxon>
        <taxon>Eutheria</taxon>
        <taxon>Euarchontoglires</taxon>
        <taxon>Glires</taxon>
        <taxon>Rodentia</taxon>
        <taxon>Myomorpha</taxon>
        <taxon>Muroidea</taxon>
        <taxon>Muridae</taxon>
        <taxon>Murinae</taxon>
        <taxon>Rattus</taxon>
    </lineage>
</organism>
<evidence type="ECO:0000256" key="1">
    <source>
        <dbReference type="SAM" id="MobiDB-lite"/>
    </source>
</evidence>
<proteinExistence type="predicted"/>
<dbReference type="EMBL" id="CH473986">
    <property type="protein sequence ID" value="EDL94182.1"/>
    <property type="molecule type" value="Genomic_DNA"/>
</dbReference>
<feature type="non-terminal residue" evidence="2">
    <location>
        <position position="37"/>
    </location>
</feature>
<gene>
    <name evidence="2" type="ORF">rCG_57800</name>
</gene>
<evidence type="ECO:0000313" key="3">
    <source>
        <dbReference type="Proteomes" id="UP000234681"/>
    </source>
</evidence>
<dbReference type="Proteomes" id="UP000234681">
    <property type="component" value="Chromosome 1"/>
</dbReference>
<dbReference type="AlphaFoldDB" id="A6JH58"/>
<evidence type="ECO:0000313" key="2">
    <source>
        <dbReference type="EMBL" id="EDL94182.1"/>
    </source>
</evidence>
<name>A6JH58_RAT</name>